<gene>
    <name evidence="2" type="ORF">HanXRQr2_Chr13g0617581</name>
</gene>
<organism evidence="2 3">
    <name type="scientific">Helianthus annuus</name>
    <name type="common">Common sunflower</name>
    <dbReference type="NCBI Taxonomy" id="4232"/>
    <lineage>
        <taxon>Eukaryota</taxon>
        <taxon>Viridiplantae</taxon>
        <taxon>Streptophyta</taxon>
        <taxon>Embryophyta</taxon>
        <taxon>Tracheophyta</taxon>
        <taxon>Spermatophyta</taxon>
        <taxon>Magnoliopsida</taxon>
        <taxon>eudicotyledons</taxon>
        <taxon>Gunneridae</taxon>
        <taxon>Pentapetalae</taxon>
        <taxon>asterids</taxon>
        <taxon>campanulids</taxon>
        <taxon>Asterales</taxon>
        <taxon>Asteraceae</taxon>
        <taxon>Asteroideae</taxon>
        <taxon>Heliantheae alliance</taxon>
        <taxon>Heliantheae</taxon>
        <taxon>Helianthus</taxon>
    </lineage>
</organism>
<reference evidence="2" key="2">
    <citation type="submission" date="2020-06" db="EMBL/GenBank/DDBJ databases">
        <title>Helianthus annuus Genome sequencing and assembly Release 2.</title>
        <authorList>
            <person name="Gouzy J."/>
            <person name="Langlade N."/>
            <person name="Munos S."/>
        </authorList>
    </citation>
    <scope>NUCLEOTIDE SEQUENCE</scope>
    <source>
        <tissue evidence="2">Leaves</tissue>
    </source>
</reference>
<dbReference type="Proteomes" id="UP000215914">
    <property type="component" value="Unassembled WGS sequence"/>
</dbReference>
<keyword evidence="1" id="KW-0472">Membrane</keyword>
<keyword evidence="3" id="KW-1185">Reference proteome</keyword>
<feature type="transmembrane region" description="Helical" evidence="1">
    <location>
        <begin position="20"/>
        <end position="42"/>
    </location>
</feature>
<dbReference type="AlphaFoldDB" id="A0A9K3HE69"/>
<reference evidence="2" key="1">
    <citation type="journal article" date="2017" name="Nature">
        <title>The sunflower genome provides insights into oil metabolism, flowering and Asterid evolution.</title>
        <authorList>
            <person name="Badouin H."/>
            <person name="Gouzy J."/>
            <person name="Grassa C.J."/>
            <person name="Murat F."/>
            <person name="Staton S.E."/>
            <person name="Cottret L."/>
            <person name="Lelandais-Briere C."/>
            <person name="Owens G.L."/>
            <person name="Carrere S."/>
            <person name="Mayjonade B."/>
            <person name="Legrand L."/>
            <person name="Gill N."/>
            <person name="Kane N.C."/>
            <person name="Bowers J.E."/>
            <person name="Hubner S."/>
            <person name="Bellec A."/>
            <person name="Berard A."/>
            <person name="Berges H."/>
            <person name="Blanchet N."/>
            <person name="Boniface M.C."/>
            <person name="Brunel D."/>
            <person name="Catrice O."/>
            <person name="Chaidir N."/>
            <person name="Claudel C."/>
            <person name="Donnadieu C."/>
            <person name="Faraut T."/>
            <person name="Fievet G."/>
            <person name="Helmstetter N."/>
            <person name="King M."/>
            <person name="Knapp S.J."/>
            <person name="Lai Z."/>
            <person name="Le Paslier M.C."/>
            <person name="Lippi Y."/>
            <person name="Lorenzon L."/>
            <person name="Mandel J.R."/>
            <person name="Marage G."/>
            <person name="Marchand G."/>
            <person name="Marquand E."/>
            <person name="Bret-Mestries E."/>
            <person name="Morien E."/>
            <person name="Nambeesan S."/>
            <person name="Nguyen T."/>
            <person name="Pegot-Espagnet P."/>
            <person name="Pouilly N."/>
            <person name="Raftis F."/>
            <person name="Sallet E."/>
            <person name="Schiex T."/>
            <person name="Thomas J."/>
            <person name="Vandecasteele C."/>
            <person name="Vares D."/>
            <person name="Vear F."/>
            <person name="Vautrin S."/>
            <person name="Crespi M."/>
            <person name="Mangin B."/>
            <person name="Burke J.M."/>
            <person name="Salse J."/>
            <person name="Munos S."/>
            <person name="Vincourt P."/>
            <person name="Rieseberg L.H."/>
            <person name="Langlade N.B."/>
        </authorList>
    </citation>
    <scope>NUCLEOTIDE SEQUENCE</scope>
    <source>
        <tissue evidence="2">Leaves</tissue>
    </source>
</reference>
<dbReference type="EMBL" id="MNCJ02000328">
    <property type="protein sequence ID" value="KAF5775933.1"/>
    <property type="molecule type" value="Genomic_DNA"/>
</dbReference>
<sequence length="55" mass="6269">MLLRPHLVWTWLRSVRAMLASRLVITAALGTSMYCPQAVILIRHPGSVMWIPRVV</sequence>
<comment type="caution">
    <text evidence="2">The sequence shown here is derived from an EMBL/GenBank/DDBJ whole genome shotgun (WGS) entry which is preliminary data.</text>
</comment>
<accession>A0A9K3HE69</accession>
<evidence type="ECO:0000256" key="1">
    <source>
        <dbReference type="SAM" id="Phobius"/>
    </source>
</evidence>
<dbReference type="Gramene" id="mRNA:HanXRQr2_Chr13g0617581">
    <property type="protein sequence ID" value="CDS:HanXRQr2_Chr13g0617581.1"/>
    <property type="gene ID" value="HanXRQr2_Chr13g0617581"/>
</dbReference>
<keyword evidence="1" id="KW-0812">Transmembrane</keyword>
<evidence type="ECO:0000313" key="2">
    <source>
        <dbReference type="EMBL" id="KAF5775933.1"/>
    </source>
</evidence>
<keyword evidence="1" id="KW-1133">Transmembrane helix</keyword>
<protein>
    <submittedName>
        <fullName evidence="2">Uncharacterized protein</fullName>
    </submittedName>
</protein>
<proteinExistence type="predicted"/>
<name>A0A9K3HE69_HELAN</name>
<evidence type="ECO:0000313" key="3">
    <source>
        <dbReference type="Proteomes" id="UP000215914"/>
    </source>
</evidence>